<feature type="transmembrane region" description="Helical" evidence="1">
    <location>
        <begin position="21"/>
        <end position="45"/>
    </location>
</feature>
<proteinExistence type="predicted"/>
<dbReference type="AlphaFoldDB" id="A0A224ABP6"/>
<keyword evidence="2" id="KW-0496">Mitochondrion</keyword>
<keyword evidence="1" id="KW-0472">Membrane</keyword>
<evidence type="ECO:0000256" key="1">
    <source>
        <dbReference type="SAM" id="Phobius"/>
    </source>
</evidence>
<reference evidence="2" key="1">
    <citation type="journal article" date="2017" name="Zool. J. Linn. Soc.">
        <title>Molecular phylogeny, frequent parallel evolution and new system of Japanese clausiliid land snails (Gastropoda: Stylommatophora).</title>
        <authorList>
            <person name="Motochin R."/>
            <person name="Wang M."/>
            <person name="Ueshima R."/>
        </authorList>
    </citation>
    <scope>NUCLEOTIDE SEQUENCE</scope>
    <source>
        <strain evidence="2">T183</strain>
        <tissue evidence="2">Muscle</tissue>
    </source>
</reference>
<keyword evidence="1" id="KW-0812">Transmembrane</keyword>
<accession>A0A224ABP6</accession>
<name>A0A224ABP6_9EUPU</name>
<gene>
    <name evidence="2" type="primary">ND4L</name>
</gene>
<evidence type="ECO:0000313" key="2">
    <source>
        <dbReference type="EMBL" id="BBA10790.1"/>
    </source>
</evidence>
<dbReference type="Gene3D" id="1.10.287.3510">
    <property type="match status" value="1"/>
</dbReference>
<protein>
    <submittedName>
        <fullName evidence="2">NADH dehydrogenase subunit 4L</fullName>
    </submittedName>
</protein>
<sequence length="95" mass="10751">MFILHLMYTLFLFMLARLFFVRSYYICALVVLESSVLLSLVYILQASNMSMSNGVNFIMVLTISVCEAALGLSLLLTFIKMNGSDKIMQDSVKSY</sequence>
<keyword evidence="1" id="KW-1133">Transmembrane helix</keyword>
<dbReference type="EMBL" id="LC172138">
    <property type="protein sequence ID" value="BBA10790.1"/>
    <property type="molecule type" value="Genomic_DNA"/>
</dbReference>
<geneLocation type="mitochondrion" evidence="2"/>
<feature type="transmembrane region" description="Helical" evidence="1">
    <location>
        <begin position="57"/>
        <end position="79"/>
    </location>
</feature>
<organism evidence="2">
    <name type="scientific">Reinia eastlakeana tayalis</name>
    <dbReference type="NCBI Taxonomy" id="1885832"/>
    <lineage>
        <taxon>Eukaryota</taxon>
        <taxon>Metazoa</taxon>
        <taxon>Spiralia</taxon>
        <taxon>Lophotrochozoa</taxon>
        <taxon>Mollusca</taxon>
        <taxon>Gastropoda</taxon>
        <taxon>Heterobranchia</taxon>
        <taxon>Euthyneura</taxon>
        <taxon>Panpulmonata</taxon>
        <taxon>Eupulmonata</taxon>
        <taxon>Stylommatophora</taxon>
        <taxon>Helicina</taxon>
        <taxon>Clausilioidea</taxon>
        <taxon>Clausiliidae</taxon>
        <taxon>Phaedusinae</taxon>
        <taxon>Reinia</taxon>
    </lineage>
</organism>